<proteinExistence type="predicted"/>
<evidence type="ECO:0000313" key="1">
    <source>
        <dbReference type="EMBL" id="EQB46941.1"/>
    </source>
</evidence>
<accession>T0L5X9</accession>
<evidence type="ECO:0000313" key="2">
    <source>
        <dbReference type="Proteomes" id="UP000015530"/>
    </source>
</evidence>
<dbReference type="Proteomes" id="UP000015530">
    <property type="component" value="Unassembled WGS sequence"/>
</dbReference>
<sequence>MNALDVTSLERIQAAFKLT</sequence>
<reference evidence="2" key="1">
    <citation type="journal article" date="2013" name="Mol. Plant Microbe Interact.">
        <title>Global aspects of pacC regulation of pathogenicity genes in Colletotrichum gloeosporioides as revealed by transcriptome analysis.</title>
        <authorList>
            <person name="Alkan N."/>
            <person name="Meng X."/>
            <person name="Friedlander G."/>
            <person name="Reuveni E."/>
            <person name="Sukno S."/>
            <person name="Sherman A."/>
            <person name="Thon M."/>
            <person name="Fluhr R."/>
            <person name="Prusky D."/>
        </authorList>
    </citation>
    <scope>NUCLEOTIDE SEQUENCE [LARGE SCALE GENOMIC DNA]</scope>
    <source>
        <strain evidence="2">Cg-14</strain>
    </source>
</reference>
<organism evidence="1 2">
    <name type="scientific">Colletotrichum gloeosporioides (strain Cg-14)</name>
    <name type="common">Anthracnose fungus</name>
    <name type="synonym">Glomerella cingulata</name>
    <dbReference type="NCBI Taxonomy" id="1237896"/>
    <lineage>
        <taxon>Eukaryota</taxon>
        <taxon>Fungi</taxon>
        <taxon>Dikarya</taxon>
        <taxon>Ascomycota</taxon>
        <taxon>Pezizomycotina</taxon>
        <taxon>Sordariomycetes</taxon>
        <taxon>Hypocreomycetidae</taxon>
        <taxon>Glomerellales</taxon>
        <taxon>Glomerellaceae</taxon>
        <taxon>Colletotrichum</taxon>
        <taxon>Colletotrichum gloeosporioides species complex</taxon>
    </lineage>
</organism>
<name>T0L5X9_COLGC</name>
<gene>
    <name evidence="1" type="ORF">CGLO_13975</name>
</gene>
<protein>
    <submittedName>
        <fullName evidence="1">Uncharacterized protein</fullName>
    </submittedName>
</protein>
<comment type="caution">
    <text evidence="1">The sequence shown here is derived from an EMBL/GenBank/DDBJ whole genome shotgun (WGS) entry which is preliminary data.</text>
</comment>
<dbReference type="EMBL" id="AMYD01003190">
    <property type="protein sequence ID" value="EQB46941.1"/>
    <property type="molecule type" value="Genomic_DNA"/>
</dbReference>
<dbReference type="HOGENOM" id="CLU_3429952_0_0_1"/>
<dbReference type="AlphaFoldDB" id="T0L5X9"/>